<dbReference type="Proteomes" id="UP000283387">
    <property type="component" value="Unassembled WGS sequence"/>
</dbReference>
<dbReference type="SUPFAM" id="SSF53067">
    <property type="entry name" value="Actin-like ATPase domain"/>
    <property type="match status" value="1"/>
</dbReference>
<organism evidence="2 3">
    <name type="scientific">Mangrovibacterium diazotrophicum</name>
    <dbReference type="NCBI Taxonomy" id="1261403"/>
    <lineage>
        <taxon>Bacteria</taxon>
        <taxon>Pseudomonadati</taxon>
        <taxon>Bacteroidota</taxon>
        <taxon>Bacteroidia</taxon>
        <taxon>Marinilabiliales</taxon>
        <taxon>Prolixibacteraceae</taxon>
        <taxon>Mangrovibacterium</taxon>
    </lineage>
</organism>
<dbReference type="InterPro" id="IPR043129">
    <property type="entry name" value="ATPase_NBD"/>
</dbReference>
<comment type="similarity">
    <text evidence="1">Belongs to the ROK (NagC/XylR) family.</text>
</comment>
<reference evidence="2 3" key="1">
    <citation type="submission" date="2018-09" db="EMBL/GenBank/DDBJ databases">
        <title>Genomic Encyclopedia of Archaeal and Bacterial Type Strains, Phase II (KMG-II): from individual species to whole genera.</title>
        <authorList>
            <person name="Goeker M."/>
        </authorList>
    </citation>
    <scope>NUCLEOTIDE SEQUENCE [LARGE SCALE GENOMIC DNA]</scope>
    <source>
        <strain evidence="2 3">DSM 27148</strain>
    </source>
</reference>
<name>A0A419VYI4_9BACT</name>
<dbReference type="PANTHER" id="PTHR18964">
    <property type="entry name" value="ROK (REPRESSOR, ORF, KINASE) FAMILY"/>
    <property type="match status" value="1"/>
</dbReference>
<comment type="caution">
    <text evidence="2">The sequence shown here is derived from an EMBL/GenBank/DDBJ whole genome shotgun (WGS) entry which is preliminary data.</text>
</comment>
<keyword evidence="2" id="KW-0418">Kinase</keyword>
<dbReference type="EMBL" id="RAPN01000002">
    <property type="protein sequence ID" value="RKD88276.1"/>
    <property type="molecule type" value="Genomic_DNA"/>
</dbReference>
<dbReference type="AlphaFoldDB" id="A0A419VYI4"/>
<proteinExistence type="inferred from homology"/>
<evidence type="ECO:0000313" key="2">
    <source>
        <dbReference type="EMBL" id="RKD88276.1"/>
    </source>
</evidence>
<dbReference type="GO" id="GO:0016301">
    <property type="term" value="F:kinase activity"/>
    <property type="evidence" value="ECO:0007669"/>
    <property type="project" value="UniProtKB-KW"/>
</dbReference>
<dbReference type="Pfam" id="PF00480">
    <property type="entry name" value="ROK"/>
    <property type="match status" value="1"/>
</dbReference>
<protein>
    <submittedName>
        <fullName evidence="2">Glucokinase</fullName>
    </submittedName>
</protein>
<sequence>MKNKQAILGIDMGGTSIKAGLITDGVIAEYKSVSTPASAPKEEVLEAVLNLIREFDLTGVAAIGIGVPTVVDVKAGIVYNATNIKSWDEVHLKDYLEERLKISTLVNNDANCFAVAEKYYGKAQGVENIVGIVMGTGLGVGLVINNKLFEGRNCGAGELGNLSYREHNFEYYCSGQFFQDEHNGRGEEFMKQAAAGDPAALEIFRELGFHIGQFLQAVLYAYDPECIVLGGSVTNAFPLFEEAMRTSLADGFLFPNSLKSLDIQCSELQHSGIYGAASLYNNQNS</sequence>
<evidence type="ECO:0000256" key="1">
    <source>
        <dbReference type="ARBA" id="ARBA00006479"/>
    </source>
</evidence>
<accession>A0A419VYI4</accession>
<dbReference type="PANTHER" id="PTHR18964:SF149">
    <property type="entry name" value="BIFUNCTIONAL UDP-N-ACETYLGLUCOSAMINE 2-EPIMERASE_N-ACETYLMANNOSAMINE KINASE"/>
    <property type="match status" value="1"/>
</dbReference>
<dbReference type="InterPro" id="IPR000600">
    <property type="entry name" value="ROK"/>
</dbReference>
<gene>
    <name evidence="2" type="ORF">BC643_3421</name>
</gene>
<dbReference type="Gene3D" id="3.30.420.40">
    <property type="match status" value="2"/>
</dbReference>
<dbReference type="RefSeq" id="WP_120274447.1">
    <property type="nucleotide sequence ID" value="NZ_RAPN01000002.1"/>
</dbReference>
<keyword evidence="3" id="KW-1185">Reference proteome</keyword>
<dbReference type="OrthoDB" id="9810372at2"/>
<keyword evidence="2" id="KW-0808">Transferase</keyword>
<evidence type="ECO:0000313" key="3">
    <source>
        <dbReference type="Proteomes" id="UP000283387"/>
    </source>
</evidence>